<reference evidence="1" key="1">
    <citation type="submission" date="2023-10" db="EMBL/GenBank/DDBJ databases">
        <authorList>
            <person name="Domelevo Entfellner J.-B."/>
        </authorList>
    </citation>
    <scope>NUCLEOTIDE SEQUENCE</scope>
</reference>
<name>A0AA86W5X5_9FABA</name>
<proteinExistence type="predicted"/>
<dbReference type="AlphaFoldDB" id="A0AA86W5X5"/>
<dbReference type="Proteomes" id="UP001189624">
    <property type="component" value="Chromosome 11"/>
</dbReference>
<evidence type="ECO:0000313" key="2">
    <source>
        <dbReference type="Proteomes" id="UP001189624"/>
    </source>
</evidence>
<organism evidence="1 2">
    <name type="scientific">Sphenostylis stenocarpa</name>
    <dbReference type="NCBI Taxonomy" id="92480"/>
    <lineage>
        <taxon>Eukaryota</taxon>
        <taxon>Viridiplantae</taxon>
        <taxon>Streptophyta</taxon>
        <taxon>Embryophyta</taxon>
        <taxon>Tracheophyta</taxon>
        <taxon>Spermatophyta</taxon>
        <taxon>Magnoliopsida</taxon>
        <taxon>eudicotyledons</taxon>
        <taxon>Gunneridae</taxon>
        <taxon>Pentapetalae</taxon>
        <taxon>rosids</taxon>
        <taxon>fabids</taxon>
        <taxon>Fabales</taxon>
        <taxon>Fabaceae</taxon>
        <taxon>Papilionoideae</taxon>
        <taxon>50 kb inversion clade</taxon>
        <taxon>NPAAA clade</taxon>
        <taxon>indigoferoid/millettioid clade</taxon>
        <taxon>Phaseoleae</taxon>
        <taxon>Sphenostylis</taxon>
    </lineage>
</organism>
<dbReference type="EMBL" id="OY731408">
    <property type="protein sequence ID" value="CAJ1979238.1"/>
    <property type="molecule type" value="Genomic_DNA"/>
</dbReference>
<sequence>MATHDELYVASGFHFMESLQFGFNFLRLHACPTLRSGKWKHWKDHIFILHRLSVADE</sequence>
<dbReference type="Gramene" id="rna-AYBTSS11_LOCUS31452">
    <property type="protein sequence ID" value="CAJ1979238.1"/>
    <property type="gene ID" value="gene-AYBTSS11_LOCUS31452"/>
</dbReference>
<gene>
    <name evidence="1" type="ORF">AYBTSS11_LOCUS31452</name>
</gene>
<evidence type="ECO:0000313" key="1">
    <source>
        <dbReference type="EMBL" id="CAJ1979238.1"/>
    </source>
</evidence>
<protein>
    <submittedName>
        <fullName evidence="1">Uncharacterized protein</fullName>
    </submittedName>
</protein>
<keyword evidence="2" id="KW-1185">Reference proteome</keyword>
<accession>A0AA86W5X5</accession>